<proteinExistence type="inferred from homology"/>
<dbReference type="Proteomes" id="UP000643405">
    <property type="component" value="Unassembled WGS sequence"/>
</dbReference>
<evidence type="ECO:0000313" key="3">
    <source>
        <dbReference type="Proteomes" id="UP000643405"/>
    </source>
</evidence>
<dbReference type="Gene3D" id="3.90.226.10">
    <property type="entry name" value="2-enoyl-CoA Hydratase, Chain A, domain 1"/>
    <property type="match status" value="1"/>
</dbReference>
<dbReference type="PANTHER" id="PTHR43802">
    <property type="entry name" value="ENOYL-COA HYDRATASE"/>
    <property type="match status" value="1"/>
</dbReference>
<keyword evidence="3" id="KW-1185">Reference proteome</keyword>
<comment type="similarity">
    <text evidence="1">Belongs to the enoyl-CoA hydratase/isomerase family.</text>
</comment>
<reference evidence="2" key="1">
    <citation type="submission" date="2020-09" db="EMBL/GenBank/DDBJ databases">
        <title>Genome seq and assembly of Tianweitania sp.</title>
        <authorList>
            <person name="Chhetri G."/>
        </authorList>
    </citation>
    <scope>NUCLEOTIDE SEQUENCE</scope>
    <source>
        <strain evidence="2">Rool2</strain>
    </source>
</reference>
<organism evidence="2 3">
    <name type="scientific">Oryzicola mucosus</name>
    <dbReference type="NCBI Taxonomy" id="2767425"/>
    <lineage>
        <taxon>Bacteria</taxon>
        <taxon>Pseudomonadati</taxon>
        <taxon>Pseudomonadota</taxon>
        <taxon>Alphaproteobacteria</taxon>
        <taxon>Hyphomicrobiales</taxon>
        <taxon>Phyllobacteriaceae</taxon>
        <taxon>Oryzicola</taxon>
    </lineage>
</organism>
<dbReference type="Pfam" id="PF00378">
    <property type="entry name" value="ECH_1"/>
    <property type="match status" value="1"/>
</dbReference>
<accession>A0A8J6PR98</accession>
<dbReference type="AlphaFoldDB" id="A0A8J6PR98"/>
<dbReference type="InterPro" id="IPR029045">
    <property type="entry name" value="ClpP/crotonase-like_dom_sf"/>
</dbReference>
<evidence type="ECO:0000256" key="1">
    <source>
        <dbReference type="ARBA" id="ARBA00005254"/>
    </source>
</evidence>
<dbReference type="SUPFAM" id="SSF52096">
    <property type="entry name" value="ClpP/crotonase"/>
    <property type="match status" value="1"/>
</dbReference>
<dbReference type="GO" id="GO:0003824">
    <property type="term" value="F:catalytic activity"/>
    <property type="evidence" value="ECO:0007669"/>
    <property type="project" value="UniProtKB-ARBA"/>
</dbReference>
<evidence type="ECO:0000313" key="2">
    <source>
        <dbReference type="EMBL" id="MBD0417517.1"/>
    </source>
</evidence>
<dbReference type="PANTHER" id="PTHR43802:SF1">
    <property type="entry name" value="IP11341P-RELATED"/>
    <property type="match status" value="1"/>
</dbReference>
<dbReference type="CDD" id="cd06558">
    <property type="entry name" value="crotonase-like"/>
    <property type="match status" value="1"/>
</dbReference>
<name>A0A8J6PR98_9HYPH</name>
<comment type="caution">
    <text evidence="2">The sequence shown here is derived from an EMBL/GenBank/DDBJ whole genome shotgun (WGS) entry which is preliminary data.</text>
</comment>
<sequence>MVLVDRKDKVVTVTLNRPERMNATTWRLNAELRHAITVADADEGVRAVVVTGAGKHFCAGADLSGAGFARHDEEAEERHRITSELVPPGSKPFWEMNTPIVTAINGTAVGVGITMPLHFDIRIVAQDARIGFLFTRRGVIPEWNSPWLLPKLIGASRAMELMLTGRMFSGTDAVNYGIASQALPADQVLACAQDLAAEMARTTSAISVGITKRLIYQGIQRDDVDHLHQRTSDLFRWSTRQLDGKEGAMAFKEKRPPLFPMHKNRDFPAVF</sequence>
<gene>
    <name evidence="2" type="ORF">ICI42_23060</name>
</gene>
<protein>
    <submittedName>
        <fullName evidence="2">Enoyl-CoA hydratase/isomerase family protein</fullName>
    </submittedName>
</protein>
<dbReference type="EMBL" id="JACVVX010000016">
    <property type="protein sequence ID" value="MBD0417517.1"/>
    <property type="molecule type" value="Genomic_DNA"/>
</dbReference>
<dbReference type="InterPro" id="IPR001753">
    <property type="entry name" value="Enoyl-CoA_hydra/iso"/>
</dbReference>